<dbReference type="EC" id="2.3.1.222" evidence="3 10"/>
<dbReference type="EMBL" id="CP002400">
    <property type="protein sequence ID" value="ADU28205.1"/>
    <property type="molecule type" value="Genomic_DNA"/>
</dbReference>
<proteinExistence type="inferred from homology"/>
<dbReference type="InterPro" id="IPR008300">
    <property type="entry name" value="PTAC"/>
</dbReference>
<evidence type="ECO:0000313" key="12">
    <source>
        <dbReference type="Proteomes" id="UP000001551"/>
    </source>
</evidence>
<dbReference type="UniPathway" id="UPA00621"/>
<accession>E6U7T2</accession>
<comment type="pathway">
    <text evidence="10">Polyol metabolism; 1,2-propanediol degradation.</text>
</comment>
<evidence type="ECO:0000256" key="6">
    <source>
        <dbReference type="ARBA" id="ARBA00022723"/>
    </source>
</evidence>
<evidence type="ECO:0000256" key="7">
    <source>
        <dbReference type="ARBA" id="ARBA00022833"/>
    </source>
</evidence>
<dbReference type="STRING" id="663278.Ethha_2712"/>
<comment type="cofactor">
    <cofactor evidence="1">
        <name>Zn(2+)</name>
        <dbReference type="ChEBI" id="CHEBI:29105"/>
    </cofactor>
</comment>
<comment type="catalytic activity">
    <reaction evidence="9 10">
        <text>propanoyl-CoA + phosphate = propanoyl phosphate + CoA</text>
        <dbReference type="Rhea" id="RHEA:28046"/>
        <dbReference type="ChEBI" id="CHEBI:43474"/>
        <dbReference type="ChEBI" id="CHEBI:57287"/>
        <dbReference type="ChEBI" id="CHEBI:57392"/>
        <dbReference type="ChEBI" id="CHEBI:58933"/>
        <dbReference type="EC" id="2.3.1.222"/>
    </reaction>
</comment>
<dbReference type="Proteomes" id="UP000001551">
    <property type="component" value="Chromosome"/>
</dbReference>
<keyword evidence="6" id="KW-0479">Metal-binding</keyword>
<comment type="similarity">
    <text evidence="2 10">Belongs to the PduL family.</text>
</comment>
<organism evidence="11 12">
    <name type="scientific">Ethanoligenens harbinense (strain DSM 18485 / JCM 12961 / CGMCC 1.5033 / YUAN-3)</name>
    <dbReference type="NCBI Taxonomy" id="663278"/>
    <lineage>
        <taxon>Bacteria</taxon>
        <taxon>Bacillati</taxon>
        <taxon>Bacillota</taxon>
        <taxon>Clostridia</taxon>
        <taxon>Eubacteriales</taxon>
        <taxon>Oscillospiraceae</taxon>
        <taxon>Ethanoligenens</taxon>
    </lineage>
</organism>
<dbReference type="eggNOG" id="COG4869">
    <property type="taxonomic scope" value="Bacteria"/>
</dbReference>
<evidence type="ECO:0000313" key="11">
    <source>
        <dbReference type="EMBL" id="ADU28205.1"/>
    </source>
</evidence>
<comment type="function">
    <text evidence="10">Involved in 1,2-propanediol (1,2-PD) degradation by catalyzing the conversion of propanoyl-CoA to propanoyl-phosphate.</text>
</comment>
<protein>
    <recommendedName>
        <fullName evidence="4 10">Phosphate propanoyltransferase</fullName>
        <ecNumber evidence="3 10">2.3.1.222</ecNumber>
    </recommendedName>
</protein>
<keyword evidence="12" id="KW-1185">Reference proteome</keyword>
<evidence type="ECO:0000256" key="4">
    <source>
        <dbReference type="ARBA" id="ARBA00020837"/>
    </source>
</evidence>
<name>E6U7T2_ETHHY</name>
<evidence type="ECO:0000256" key="2">
    <source>
        <dbReference type="ARBA" id="ARBA00007342"/>
    </source>
</evidence>
<dbReference type="GO" id="GO:0016747">
    <property type="term" value="F:acyltransferase activity, transferring groups other than amino-acyl groups"/>
    <property type="evidence" value="ECO:0007669"/>
    <property type="project" value="InterPro"/>
</dbReference>
<evidence type="ECO:0000256" key="8">
    <source>
        <dbReference type="ARBA" id="ARBA00023315"/>
    </source>
</evidence>
<sequence length="191" mass="19958">MANKTVTIETSARHVHLSAADLARLFGEDYALTPRRALNQPGQFLAEERLHVEGPKGALDGVAILGPVRPATQVELSLGDARALGITVPVRASGDVQGSAGVKLVGPKGALVLKEGAIAARRHIHLSPDDAARYALHDGQVVSVRVGGPRALVFDEVVVRVSSAYNTVMHVDVDEANAAGLTGPTEAEILD</sequence>
<dbReference type="HOGENOM" id="CLU_080676_1_0_9"/>
<dbReference type="GO" id="GO:0051144">
    <property type="term" value="P:1,2-propanediol catabolic process"/>
    <property type="evidence" value="ECO:0007669"/>
    <property type="project" value="UniProtKB-UniPathway"/>
</dbReference>
<dbReference type="PIRSF" id="PIRSF010130">
    <property type="entry name" value="PduL"/>
    <property type="match status" value="1"/>
</dbReference>
<reference evidence="11 12" key="1">
    <citation type="submission" date="2010-12" db="EMBL/GenBank/DDBJ databases">
        <title>Complete sequence of Ethanoligenens harbinense YUAN-3.</title>
        <authorList>
            <person name="Lucas S."/>
            <person name="Copeland A."/>
            <person name="Lapidus A."/>
            <person name="Cheng J.-F."/>
            <person name="Bruce D."/>
            <person name="Goodwin L."/>
            <person name="Pitluck S."/>
            <person name="Chertkov O."/>
            <person name="Misra M."/>
            <person name="Detter J.C."/>
            <person name="Han C."/>
            <person name="Tapia R."/>
            <person name="Land M."/>
            <person name="Hauser L."/>
            <person name="Jeffries C."/>
            <person name="Kyrpides N."/>
            <person name="Ivanova N."/>
            <person name="Mikhailova N."/>
            <person name="Wang A."/>
            <person name="Mouttaki H."/>
            <person name="He Z."/>
            <person name="Zhou J."/>
            <person name="Hemme C.L."/>
            <person name="Woyke T."/>
        </authorList>
    </citation>
    <scope>NUCLEOTIDE SEQUENCE [LARGE SCALE GENOMIC DNA]</scope>
    <source>
        <strain evidence="12">DSM 18485 / JCM 12961 / CGMCC 1.5033 / YUAN-3</strain>
    </source>
</reference>
<evidence type="ECO:0000256" key="9">
    <source>
        <dbReference type="ARBA" id="ARBA00047589"/>
    </source>
</evidence>
<dbReference type="KEGG" id="eha:Ethha_2712"/>
<dbReference type="GO" id="GO:0046872">
    <property type="term" value="F:metal ion binding"/>
    <property type="evidence" value="ECO:0007669"/>
    <property type="project" value="UniProtKB-KW"/>
</dbReference>
<evidence type="ECO:0000256" key="3">
    <source>
        <dbReference type="ARBA" id="ARBA00012206"/>
    </source>
</evidence>
<keyword evidence="7" id="KW-0862">Zinc</keyword>
<evidence type="ECO:0000256" key="5">
    <source>
        <dbReference type="ARBA" id="ARBA00022679"/>
    </source>
</evidence>
<evidence type="ECO:0000256" key="1">
    <source>
        <dbReference type="ARBA" id="ARBA00001947"/>
    </source>
</evidence>
<dbReference type="PANTHER" id="PTHR39453:SF1">
    <property type="entry name" value="PHOSPHATE PROPANOYLTRANSFERASE"/>
    <property type="match status" value="1"/>
</dbReference>
<dbReference type="PANTHER" id="PTHR39453">
    <property type="entry name" value="PHOSPHATE PROPANOYLTRANSFERASE"/>
    <property type="match status" value="1"/>
</dbReference>
<dbReference type="AlphaFoldDB" id="E6U7T2"/>
<keyword evidence="8 10" id="KW-0012">Acyltransferase</keyword>
<evidence type="ECO:0000256" key="10">
    <source>
        <dbReference type="PIRNR" id="PIRNR010130"/>
    </source>
</evidence>
<keyword evidence="5 10" id="KW-0808">Transferase</keyword>
<dbReference type="Pfam" id="PF06130">
    <property type="entry name" value="PTAC"/>
    <property type="match status" value="1"/>
</dbReference>
<dbReference type="NCBIfam" id="NF011652">
    <property type="entry name" value="PRK15070.1"/>
    <property type="match status" value="1"/>
</dbReference>
<gene>
    <name evidence="11" type="ordered locus">Ethha_2712</name>
</gene>
<dbReference type="RefSeq" id="WP_013486548.1">
    <property type="nucleotide sequence ID" value="NC_014828.1"/>
</dbReference>